<dbReference type="AlphaFoldDB" id="I2FVP1"/>
<feature type="region of interest" description="Disordered" evidence="1">
    <location>
        <begin position="239"/>
        <end position="277"/>
    </location>
</feature>
<feature type="compositionally biased region" description="Basic and acidic residues" evidence="1">
    <location>
        <begin position="34"/>
        <end position="50"/>
    </location>
</feature>
<name>I2FVP1_USTHO</name>
<gene>
    <name evidence="2" type="ORF">UHOR_14723</name>
</gene>
<feature type="compositionally biased region" description="Polar residues" evidence="1">
    <location>
        <begin position="265"/>
        <end position="277"/>
    </location>
</feature>
<sequence length="277" mass="31290">MVEDAETQVGTSTRTKGGRKGKTTQVQANNDTTNKNELEVANNKADKEADSDSDFDNGNNWSVHVKSFLQSVPHAIKHLEGVYDKKHLKWSCTLNDALINALCRTIDTTREHNVNYLVLDVIKEYLTFHQVWRKIENRLMNKATKTSHRLALISQLGNIKMFHSDARKLIQEIWSIQTESSLLGKLFAINTLFLALQKCTIQHLVYKETVATIHQIDFNTLATALSICQTTIESIPAQKVNPRQASTRLTGNNDQDDQTGETKTDNNNMNPKNTSRP</sequence>
<dbReference type="HOGENOM" id="CLU_087702_0_0_1"/>
<comment type="caution">
    <text evidence="2">The sequence shown here is derived from an EMBL/GenBank/DDBJ whole genome shotgun (WGS) entry which is preliminary data.</text>
</comment>
<organism evidence="2 3">
    <name type="scientific">Ustilago hordei</name>
    <name type="common">Barley covered smut fungus</name>
    <dbReference type="NCBI Taxonomy" id="120017"/>
    <lineage>
        <taxon>Eukaryota</taxon>
        <taxon>Fungi</taxon>
        <taxon>Dikarya</taxon>
        <taxon>Basidiomycota</taxon>
        <taxon>Ustilaginomycotina</taxon>
        <taxon>Ustilaginomycetes</taxon>
        <taxon>Ustilaginales</taxon>
        <taxon>Ustilaginaceae</taxon>
        <taxon>Ustilago</taxon>
    </lineage>
</organism>
<dbReference type="Proteomes" id="UP000006174">
    <property type="component" value="Unassembled WGS sequence"/>
</dbReference>
<dbReference type="EMBL" id="CAGI01000160">
    <property type="protein sequence ID" value="CCF50984.1"/>
    <property type="molecule type" value="Genomic_DNA"/>
</dbReference>
<evidence type="ECO:0000313" key="2">
    <source>
        <dbReference type="EMBL" id="CCF50984.1"/>
    </source>
</evidence>
<reference evidence="2 3" key="1">
    <citation type="journal article" date="2012" name="Plant Cell">
        <title>Genome comparison of barley and maize smut fungi reveals targeted loss of RNA silencing components and species-specific presence of transposable elements.</title>
        <authorList>
            <person name="Laurie J.D."/>
            <person name="Ali S."/>
            <person name="Linning R."/>
            <person name="Mannhaupt G."/>
            <person name="Wong P."/>
            <person name="Gueldener U."/>
            <person name="Muensterkoetter M."/>
            <person name="Moore R."/>
            <person name="Kahmann R."/>
            <person name="Bakkeren G."/>
            <person name="Schirawski J."/>
        </authorList>
    </citation>
    <scope>NUCLEOTIDE SEQUENCE [LARGE SCALE GENOMIC DNA]</scope>
    <source>
        <strain evidence="3">Uh4875-4</strain>
    </source>
</reference>
<protein>
    <submittedName>
        <fullName evidence="2">Uncharacterized protein</fullName>
    </submittedName>
</protein>
<evidence type="ECO:0000256" key="1">
    <source>
        <dbReference type="SAM" id="MobiDB-lite"/>
    </source>
</evidence>
<proteinExistence type="predicted"/>
<keyword evidence="3" id="KW-1185">Reference proteome</keyword>
<accession>I2FVP1</accession>
<evidence type="ECO:0000313" key="3">
    <source>
        <dbReference type="Proteomes" id="UP000006174"/>
    </source>
</evidence>
<feature type="compositionally biased region" description="Polar residues" evidence="1">
    <location>
        <begin position="241"/>
        <end position="253"/>
    </location>
</feature>
<feature type="region of interest" description="Disordered" evidence="1">
    <location>
        <begin position="1"/>
        <end position="55"/>
    </location>
</feature>